<dbReference type="InterPro" id="IPR022764">
    <property type="entry name" value="Peptidase_S54_rhomboid_dom"/>
</dbReference>
<organism evidence="10">
    <name type="scientific">uncultured Desulfobacterium sp</name>
    <dbReference type="NCBI Taxonomy" id="201089"/>
    <lineage>
        <taxon>Bacteria</taxon>
        <taxon>Pseudomonadati</taxon>
        <taxon>Thermodesulfobacteriota</taxon>
        <taxon>Desulfobacteria</taxon>
        <taxon>Desulfobacterales</taxon>
        <taxon>Desulfobacteriaceae</taxon>
        <taxon>Desulfobacterium</taxon>
        <taxon>environmental samples</taxon>
    </lineage>
</organism>
<feature type="domain" description="Chaperone DnaJ C-terminal" evidence="8">
    <location>
        <begin position="258"/>
        <end position="321"/>
    </location>
</feature>
<feature type="transmembrane region" description="Helical" evidence="7">
    <location>
        <begin position="197"/>
        <end position="219"/>
    </location>
</feature>
<evidence type="ECO:0000259" key="9">
    <source>
        <dbReference type="Pfam" id="PF01694"/>
    </source>
</evidence>
<evidence type="ECO:0000256" key="2">
    <source>
        <dbReference type="ARBA" id="ARBA00009045"/>
    </source>
</evidence>
<feature type="domain" description="Peptidase S54 rhomboid" evidence="9">
    <location>
        <begin position="65"/>
        <end position="215"/>
    </location>
</feature>
<evidence type="ECO:0000259" key="8">
    <source>
        <dbReference type="Pfam" id="PF01556"/>
    </source>
</evidence>
<dbReference type="InterPro" id="IPR050925">
    <property type="entry name" value="Rhomboid_protease_S54"/>
</dbReference>
<name>E1YGJ1_9BACT</name>
<dbReference type="SUPFAM" id="SSF144091">
    <property type="entry name" value="Rhomboid-like"/>
    <property type="match status" value="1"/>
</dbReference>
<evidence type="ECO:0000256" key="5">
    <source>
        <dbReference type="ARBA" id="ARBA00022989"/>
    </source>
</evidence>
<feature type="transmembrane region" description="Helical" evidence="7">
    <location>
        <begin position="67"/>
        <end position="94"/>
    </location>
</feature>
<dbReference type="InterPro" id="IPR035952">
    <property type="entry name" value="Rhomboid-like_sf"/>
</dbReference>
<feature type="transmembrane region" description="Helical" evidence="7">
    <location>
        <begin position="106"/>
        <end position="124"/>
    </location>
</feature>
<evidence type="ECO:0000256" key="4">
    <source>
        <dbReference type="ARBA" id="ARBA00022801"/>
    </source>
</evidence>
<reference evidence="10" key="1">
    <citation type="journal article" date="2011" name="Environ. Microbiol.">
        <title>Genomic insights into the metabolic potential of the polycyclic aromatic hydrocarbon degrading sulfate-reducing Deltaproteobacterium N47.</title>
        <authorList>
            <person name="Bergmann F."/>
            <person name="Selesi D."/>
            <person name="Weinmaier T."/>
            <person name="Tischler P."/>
            <person name="Rattei T."/>
            <person name="Meckenstock R.U."/>
        </authorList>
    </citation>
    <scope>NUCLEOTIDE SEQUENCE</scope>
</reference>
<dbReference type="FunFam" id="1.20.1540.10:FF:000027">
    <property type="entry name" value="Rhomboid family intramembrane serine protease"/>
    <property type="match status" value="1"/>
</dbReference>
<evidence type="ECO:0000313" key="10">
    <source>
        <dbReference type="EMBL" id="CBX29685.1"/>
    </source>
</evidence>
<dbReference type="GO" id="GO:0051082">
    <property type="term" value="F:unfolded protein binding"/>
    <property type="evidence" value="ECO:0007669"/>
    <property type="project" value="InterPro"/>
</dbReference>
<dbReference type="InterPro" id="IPR002939">
    <property type="entry name" value="DnaJ_C"/>
</dbReference>
<dbReference type="Pfam" id="PF01556">
    <property type="entry name" value="DnaJ_C"/>
    <property type="match status" value="1"/>
</dbReference>
<keyword evidence="4" id="KW-0378">Hydrolase</keyword>
<evidence type="ECO:0000256" key="6">
    <source>
        <dbReference type="ARBA" id="ARBA00023136"/>
    </source>
</evidence>
<comment type="subcellular location">
    <subcellularLocation>
        <location evidence="1">Membrane</location>
        <topology evidence="1">Multi-pass membrane protein</topology>
    </subcellularLocation>
</comment>
<feature type="transmembrane region" description="Helical" evidence="7">
    <location>
        <begin position="130"/>
        <end position="149"/>
    </location>
</feature>
<dbReference type="AlphaFoldDB" id="E1YGJ1"/>
<dbReference type="GO" id="GO:0004252">
    <property type="term" value="F:serine-type endopeptidase activity"/>
    <property type="evidence" value="ECO:0007669"/>
    <property type="project" value="InterPro"/>
</dbReference>
<proteinExistence type="inferred from homology"/>
<protein>
    <submittedName>
        <fullName evidence="10">Uncharacterized protein</fullName>
    </submittedName>
</protein>
<sequence>MIPLRDTITSKNYPLVNNAIIGVNIVVFLIQLLQGSNLYNFDYLYGLVPARYSMPNISSGFTLTEQIIPFISFMFLHGGFLHILGNMWTLYIFGDNVEDRMGPFRYLVFYIACGFLSGLTHLFFNYYSNFPTIGASGAIAGVMGAYFILYPNAKILTLIPIIIIPWIVEIPAFIFLIFWFLLQFLNAAGSSGQAGGIAWWAHIGGFIFGVIWIKIAALMPETGLTGMTRHLTGKKKSDRLQVIRPVSTGNDSNFYGILRITPYEAAMGTQKIVSISHGFNKKIYKVVVPSGVSEGSVLRLRGFGQQAEDSIKGDLFLKMVIEE</sequence>
<evidence type="ECO:0000256" key="7">
    <source>
        <dbReference type="SAM" id="Phobius"/>
    </source>
</evidence>
<keyword evidence="3 7" id="KW-0812">Transmembrane</keyword>
<keyword evidence="5 7" id="KW-1133">Transmembrane helix</keyword>
<accession>E1YGJ1</accession>
<dbReference type="Gene3D" id="2.60.260.20">
    <property type="entry name" value="Urease metallochaperone UreE, N-terminal domain"/>
    <property type="match status" value="1"/>
</dbReference>
<dbReference type="EMBL" id="FR695872">
    <property type="protein sequence ID" value="CBX29685.1"/>
    <property type="molecule type" value="Genomic_DNA"/>
</dbReference>
<gene>
    <name evidence="10" type="ORF">N47_J06660</name>
</gene>
<dbReference type="SUPFAM" id="SSF49493">
    <property type="entry name" value="HSP40/DnaJ peptide-binding domain"/>
    <property type="match status" value="1"/>
</dbReference>
<keyword evidence="6 7" id="KW-0472">Membrane</keyword>
<dbReference type="GO" id="GO:0016020">
    <property type="term" value="C:membrane"/>
    <property type="evidence" value="ECO:0007669"/>
    <property type="project" value="UniProtKB-SubCell"/>
</dbReference>
<dbReference type="Pfam" id="PF01694">
    <property type="entry name" value="Rhomboid"/>
    <property type="match status" value="1"/>
</dbReference>
<dbReference type="GO" id="GO:0006457">
    <property type="term" value="P:protein folding"/>
    <property type="evidence" value="ECO:0007669"/>
    <property type="project" value="InterPro"/>
</dbReference>
<dbReference type="Gene3D" id="1.20.1540.10">
    <property type="entry name" value="Rhomboid-like"/>
    <property type="match status" value="1"/>
</dbReference>
<feature type="transmembrane region" description="Helical" evidence="7">
    <location>
        <begin position="161"/>
        <end position="185"/>
    </location>
</feature>
<evidence type="ECO:0000256" key="1">
    <source>
        <dbReference type="ARBA" id="ARBA00004141"/>
    </source>
</evidence>
<dbReference type="PANTHER" id="PTHR43731">
    <property type="entry name" value="RHOMBOID PROTEASE"/>
    <property type="match status" value="1"/>
</dbReference>
<evidence type="ECO:0000256" key="3">
    <source>
        <dbReference type="ARBA" id="ARBA00022692"/>
    </source>
</evidence>
<feature type="transmembrane region" description="Helical" evidence="7">
    <location>
        <begin position="12"/>
        <end position="33"/>
    </location>
</feature>
<dbReference type="InterPro" id="IPR008971">
    <property type="entry name" value="HSP40/DnaJ_pept-bd"/>
</dbReference>
<dbReference type="PANTHER" id="PTHR43731:SF14">
    <property type="entry name" value="PRESENILIN-ASSOCIATED RHOMBOID-LIKE PROTEIN, MITOCHONDRIAL"/>
    <property type="match status" value="1"/>
</dbReference>
<comment type="similarity">
    <text evidence="2">Belongs to the peptidase S54 family.</text>
</comment>